<dbReference type="CDD" id="cd10559">
    <property type="entry name" value="W-FDH"/>
    <property type="match status" value="1"/>
</dbReference>
<feature type="domain" description="4Fe-4S ferredoxin-type" evidence="7">
    <location>
        <begin position="3"/>
        <end position="33"/>
    </location>
</feature>
<dbReference type="PROSITE" id="PS51379">
    <property type="entry name" value="4FE4S_FER_2"/>
    <property type="match status" value="1"/>
</dbReference>
<evidence type="ECO:0000313" key="9">
    <source>
        <dbReference type="Proteomes" id="UP000639010"/>
    </source>
</evidence>
<reference evidence="8 9" key="1">
    <citation type="submission" date="2020-10" db="EMBL/GenBank/DDBJ databases">
        <title>Genomic Encyclopedia of Type Strains, Phase IV (KMG-IV): sequencing the most valuable type-strain genomes for metagenomic binning, comparative biology and taxonomic classification.</title>
        <authorList>
            <person name="Goeker M."/>
        </authorList>
    </citation>
    <scope>NUCLEOTIDE SEQUENCE [LARGE SCALE GENOMIC DNA]</scope>
    <source>
        <strain evidence="8 9">DSM 4194</strain>
    </source>
</reference>
<dbReference type="PANTHER" id="PTHR43545:SF6">
    <property type="entry name" value="FORMATE DEHYDROGENASE, NITRATE-INDUCIBLE, IRON-SULFUR SUBUNIT"/>
    <property type="match status" value="1"/>
</dbReference>
<dbReference type="SUPFAM" id="SSF54862">
    <property type="entry name" value="4Fe-4S ferredoxins"/>
    <property type="match status" value="1"/>
</dbReference>
<accession>A0ABR9H7H3</accession>
<evidence type="ECO:0000256" key="4">
    <source>
        <dbReference type="ARBA" id="ARBA00022737"/>
    </source>
</evidence>
<keyword evidence="6" id="KW-0411">Iron-sulfur</keyword>
<dbReference type="PANTHER" id="PTHR43545">
    <property type="entry name" value="FORMATE DEHYDROGENASE, NITRATE-INDUCIBLE, IRON-SULFUR SUBUNIT"/>
    <property type="match status" value="1"/>
</dbReference>
<evidence type="ECO:0000256" key="6">
    <source>
        <dbReference type="ARBA" id="ARBA00023014"/>
    </source>
</evidence>
<evidence type="ECO:0000313" key="8">
    <source>
        <dbReference type="EMBL" id="MBE1426644.1"/>
    </source>
</evidence>
<dbReference type="InterPro" id="IPR051555">
    <property type="entry name" value="FDH_Electron_Transfer_Unit"/>
</dbReference>
<sequence>MTKSIFIDTTRCTACRGCQVACKQWHDHEAVPTKQTGTHQNPPDLNPNNFKLVRFSEHRIEGRVEWLFFPEQCRHCQQPGCKAAADAYVDGAIIIDEATGIVICTEKTKELTKEQCDEIIEACPYNVPRRNDATGMLTKCDMCIDRVQAGLVPMCVKSCCTGTMNFGDRADMLKLAEERLARVKKEYPKAELLDMEDLSVIYLVSQPREMYHLYARREVKPLNRADFLAGLTRPVRNILG</sequence>
<dbReference type="RefSeq" id="WP_192624570.1">
    <property type="nucleotide sequence ID" value="NZ_JADBGG010000031.1"/>
</dbReference>
<keyword evidence="2" id="KW-0004">4Fe-4S</keyword>
<keyword evidence="3" id="KW-0479">Metal-binding</keyword>
<evidence type="ECO:0000256" key="1">
    <source>
        <dbReference type="ARBA" id="ARBA00004196"/>
    </source>
</evidence>
<dbReference type="Proteomes" id="UP000639010">
    <property type="component" value="Unassembled WGS sequence"/>
</dbReference>
<comment type="subcellular location">
    <subcellularLocation>
        <location evidence="1">Cell envelope</location>
    </subcellularLocation>
</comment>
<evidence type="ECO:0000256" key="3">
    <source>
        <dbReference type="ARBA" id="ARBA00022723"/>
    </source>
</evidence>
<dbReference type="Gene3D" id="3.30.70.20">
    <property type="match status" value="2"/>
</dbReference>
<dbReference type="InterPro" id="IPR017896">
    <property type="entry name" value="4Fe4S_Fe-S-bd"/>
</dbReference>
<evidence type="ECO:0000256" key="5">
    <source>
        <dbReference type="ARBA" id="ARBA00023004"/>
    </source>
</evidence>
<name>A0ABR9H7H3_9BACT</name>
<gene>
    <name evidence="8" type="ORF">H4684_003310</name>
</gene>
<dbReference type="EMBL" id="JADBGG010000031">
    <property type="protein sequence ID" value="MBE1426644.1"/>
    <property type="molecule type" value="Genomic_DNA"/>
</dbReference>
<keyword evidence="9" id="KW-1185">Reference proteome</keyword>
<organism evidence="8 9">
    <name type="scientific">Desulfomicrobium macestii</name>
    <dbReference type="NCBI Taxonomy" id="90731"/>
    <lineage>
        <taxon>Bacteria</taxon>
        <taxon>Pseudomonadati</taxon>
        <taxon>Thermodesulfobacteriota</taxon>
        <taxon>Desulfovibrionia</taxon>
        <taxon>Desulfovibrionales</taxon>
        <taxon>Desulfomicrobiaceae</taxon>
        <taxon>Desulfomicrobium</taxon>
    </lineage>
</organism>
<dbReference type="Pfam" id="PF13247">
    <property type="entry name" value="Fer4_11"/>
    <property type="match status" value="1"/>
</dbReference>
<dbReference type="InterPro" id="IPR014603">
    <property type="entry name" value="Formate_DH_Fe-S_su"/>
</dbReference>
<keyword evidence="4" id="KW-0677">Repeat</keyword>
<evidence type="ECO:0000259" key="7">
    <source>
        <dbReference type="PROSITE" id="PS51379"/>
    </source>
</evidence>
<keyword evidence="5" id="KW-0408">Iron</keyword>
<protein>
    <submittedName>
        <fullName evidence="8">Formate dehydrogenase iron-sulfur subunit</fullName>
    </submittedName>
</protein>
<comment type="caution">
    <text evidence="8">The sequence shown here is derived from an EMBL/GenBank/DDBJ whole genome shotgun (WGS) entry which is preliminary data.</text>
</comment>
<dbReference type="PIRSF" id="PIRSF036298">
    <property type="entry name" value="FDH_4Fe4S"/>
    <property type="match status" value="1"/>
</dbReference>
<evidence type="ECO:0000256" key="2">
    <source>
        <dbReference type="ARBA" id="ARBA00022485"/>
    </source>
</evidence>
<proteinExistence type="predicted"/>